<protein>
    <submittedName>
        <fullName evidence="1">Uncharacterized protein</fullName>
    </submittedName>
</protein>
<reference evidence="1" key="1">
    <citation type="submission" date="2020-05" db="EMBL/GenBank/DDBJ databases">
        <authorList>
            <person name="Chiriac C."/>
            <person name="Salcher M."/>
            <person name="Ghai R."/>
            <person name="Kavagutti S V."/>
        </authorList>
    </citation>
    <scope>NUCLEOTIDE SEQUENCE</scope>
</reference>
<accession>A0A6J5R552</accession>
<name>A0A6J5R552_9CAUD</name>
<evidence type="ECO:0000313" key="1">
    <source>
        <dbReference type="EMBL" id="CAB4191082.1"/>
    </source>
</evidence>
<dbReference type="EMBL" id="LR797165">
    <property type="protein sequence ID" value="CAB4191082.1"/>
    <property type="molecule type" value="Genomic_DNA"/>
</dbReference>
<proteinExistence type="predicted"/>
<gene>
    <name evidence="1" type="ORF">UFOVP1213_6</name>
</gene>
<sequence length="149" mass="16569">MTSWRPCAAATTLRKQVDKRWPKRDRRADGIIGDSAHRARPSDHNPTRNGYVHALDIDADLLGSGRGRSMAQTLANQIVAYAASGKPGSQRIKYVVFNDQIASGTYANSAWKWRGSGYQHYDHIHVSFTEYGETHGGAFPLPIFDTPKK</sequence>
<organism evidence="1">
    <name type="scientific">uncultured Caudovirales phage</name>
    <dbReference type="NCBI Taxonomy" id="2100421"/>
    <lineage>
        <taxon>Viruses</taxon>
        <taxon>Duplodnaviria</taxon>
        <taxon>Heunggongvirae</taxon>
        <taxon>Uroviricota</taxon>
        <taxon>Caudoviricetes</taxon>
        <taxon>Peduoviridae</taxon>
        <taxon>Maltschvirus</taxon>
        <taxon>Maltschvirus maltsch</taxon>
    </lineage>
</organism>